<keyword evidence="4" id="KW-0732">Signal</keyword>
<dbReference type="SUPFAM" id="SSF51445">
    <property type="entry name" value="(Trans)glycosidases"/>
    <property type="match status" value="1"/>
</dbReference>
<keyword evidence="8" id="KW-1185">Reference proteome</keyword>
<dbReference type="AlphaFoldDB" id="A0A402DUP0"/>
<dbReference type="EMBL" id="BIMR01000270">
    <property type="protein sequence ID" value="GCE77879.1"/>
    <property type="molecule type" value="Genomic_DNA"/>
</dbReference>
<evidence type="ECO:0000256" key="1">
    <source>
        <dbReference type="ARBA" id="ARBA00001462"/>
    </source>
</evidence>
<evidence type="ECO:0000256" key="2">
    <source>
        <dbReference type="ARBA" id="ARBA00007186"/>
    </source>
</evidence>
<dbReference type="InterPro" id="IPR017853">
    <property type="entry name" value="GH"/>
</dbReference>
<dbReference type="EC" id="3.2.1.55" evidence="3"/>
<dbReference type="RefSeq" id="WP_130782504.1">
    <property type="nucleotide sequence ID" value="NZ_BIMR01000270.1"/>
</dbReference>
<gene>
    <name evidence="7" type="ORF">CBZ_29350</name>
</gene>
<dbReference type="InterPro" id="IPR051563">
    <property type="entry name" value="Glycosyl_Hydrolase_51"/>
</dbReference>
<comment type="caution">
    <text evidence="7">The sequence shown here is derived from an EMBL/GenBank/DDBJ whole genome shotgun (WGS) entry which is preliminary data.</text>
</comment>
<name>A0A402DUP0_9CELL</name>
<reference evidence="7 8" key="1">
    <citation type="submission" date="2019-01" db="EMBL/GenBank/DDBJ databases">
        <title>Draft genome sequence of Cellulomonas takizawaensis strain TKZ-21.</title>
        <authorList>
            <person name="Yamamura H."/>
            <person name="Hayashi T."/>
            <person name="Hamada M."/>
            <person name="Serisawa Y."/>
            <person name="Matsuyama K."/>
            <person name="Nakagawa Y."/>
            <person name="Otoguro M."/>
            <person name="Yanagida F."/>
            <person name="Hayakawa M."/>
        </authorList>
    </citation>
    <scope>NUCLEOTIDE SEQUENCE [LARGE SCALE GENOMIC DNA]</scope>
    <source>
        <strain evidence="7 8">NBRC12680</strain>
    </source>
</reference>
<comment type="similarity">
    <text evidence="2">Belongs to the glycosyl hydrolase 51 family.</text>
</comment>
<dbReference type="Gene3D" id="3.20.20.80">
    <property type="entry name" value="Glycosidases"/>
    <property type="match status" value="1"/>
</dbReference>
<accession>A0A402DUP0</accession>
<evidence type="ECO:0000313" key="7">
    <source>
        <dbReference type="EMBL" id="GCE77879.1"/>
    </source>
</evidence>
<dbReference type="GO" id="GO:0046556">
    <property type="term" value="F:alpha-L-arabinofuranosidase activity"/>
    <property type="evidence" value="ECO:0007669"/>
    <property type="project" value="UniProtKB-EC"/>
</dbReference>
<dbReference type="SMART" id="SM00813">
    <property type="entry name" value="Alpha-L-AF_C"/>
    <property type="match status" value="1"/>
</dbReference>
<protein>
    <recommendedName>
        <fullName evidence="3">non-reducing end alpha-L-arabinofuranosidase</fullName>
        <ecNumber evidence="3">3.2.1.55</ecNumber>
    </recommendedName>
</protein>
<evidence type="ECO:0000256" key="4">
    <source>
        <dbReference type="ARBA" id="ARBA00022729"/>
    </source>
</evidence>
<sequence length="775" mass="82393">MTSHPTSPKPVDLRVEIGPPTGVEVAPDLWGLFFEDINTSLDGGLNAEAVRNGDFQFTGLDHAGWHALTGWTVEGTGSVQVRGEDPLHPRNPVYVRAVGPVSLTNDGWDGVGVADGGTHRLSLWSWRVFGAGDLGASVVAADGTTLAAATLEVPDRGWHRLEADLPGTADGRGLLRIDVPDGLTVELDVLSLRPLGDDGRPLTFRPDLLAVLRDLHPSFLRFPGGCVAHGLGLGNMYHWKSTVGPRHEREHLPNLWGYHQSRQIGYLELFELCEAVGATPLPVVPAGVCCQNTRGGPVALPDDEMDAYVQDVLDLVEFANGPVDTPWGARRAALGHPEPFGLRYLGVGNEDAITDDFRARYARIEDALRAAHPEVVVVGTVGPAPDGPDFEAGWAFARERRVAVVDEHAYRNPRWFHQNVDRYAAYDRAAPGVYFGEYAAKTSTVRSALAEAAYMVGMERNSDVVRLASYAPLLARVGGTQWVPDLVYFDADRVLPSASYYVQQLFADERGTALREVTLTGADPLPVAVPTSGTVRVLSPGAEFAFTDVVLDGVALADATTTSDGEPVVLGAVDPTSAVLELTATRTAGTTGLVVQLGATGPGSFVELVAPNWTGKETVVNRYDDGIAVEDAPPLPWRSLRTGEHLPVRIELDGARVRVWVDGDLRHDYVQDLRPEHRVLAGAASRPGADGGTEHVVRLVNATDDARRATVVLPGGGDVTGSVTTLAGAGPDDGAPFEASPVAPVRTSVRGGAGAVDVPLPPWSFAVAVLRGPAA</sequence>
<keyword evidence="5" id="KW-0378">Hydrolase</keyword>
<evidence type="ECO:0000256" key="3">
    <source>
        <dbReference type="ARBA" id="ARBA00012670"/>
    </source>
</evidence>
<dbReference type="Proteomes" id="UP000289954">
    <property type="component" value="Unassembled WGS sequence"/>
</dbReference>
<comment type="catalytic activity">
    <reaction evidence="1">
        <text>Hydrolysis of terminal non-reducing alpha-L-arabinofuranoside residues in alpha-L-arabinosides.</text>
        <dbReference type="EC" id="3.2.1.55"/>
    </reaction>
</comment>
<proteinExistence type="inferred from homology"/>
<evidence type="ECO:0000313" key="8">
    <source>
        <dbReference type="Proteomes" id="UP000289954"/>
    </source>
</evidence>
<dbReference type="PANTHER" id="PTHR31776:SF26">
    <property type="entry name" value="SECRETED ARABINOSIDASE"/>
    <property type="match status" value="1"/>
</dbReference>
<feature type="domain" description="Alpha-L-arabinofuranosidase C-terminal" evidence="6">
    <location>
        <begin position="436"/>
        <end position="764"/>
    </location>
</feature>
<evidence type="ECO:0000256" key="5">
    <source>
        <dbReference type="ARBA" id="ARBA00022801"/>
    </source>
</evidence>
<evidence type="ECO:0000259" key="6">
    <source>
        <dbReference type="SMART" id="SM00813"/>
    </source>
</evidence>
<dbReference type="PANTHER" id="PTHR31776">
    <property type="entry name" value="ALPHA-L-ARABINOFURANOSIDASE 1"/>
    <property type="match status" value="1"/>
</dbReference>
<dbReference type="InterPro" id="IPR055235">
    <property type="entry name" value="ASD1_cat"/>
</dbReference>
<dbReference type="OrthoDB" id="9758923at2"/>
<dbReference type="InterPro" id="IPR010720">
    <property type="entry name" value="Alpha-L-AF_C"/>
</dbReference>
<dbReference type="Pfam" id="PF06964">
    <property type="entry name" value="Alpha-L-AF_C"/>
    <property type="match status" value="1"/>
</dbReference>
<organism evidence="7 8">
    <name type="scientific">Cellulomonas biazotea</name>
    <dbReference type="NCBI Taxonomy" id="1709"/>
    <lineage>
        <taxon>Bacteria</taxon>
        <taxon>Bacillati</taxon>
        <taxon>Actinomycetota</taxon>
        <taxon>Actinomycetes</taxon>
        <taxon>Micrococcales</taxon>
        <taxon>Cellulomonadaceae</taxon>
        <taxon>Cellulomonas</taxon>
    </lineage>
</organism>
<dbReference type="GO" id="GO:0046373">
    <property type="term" value="P:L-arabinose metabolic process"/>
    <property type="evidence" value="ECO:0007669"/>
    <property type="project" value="InterPro"/>
</dbReference>
<dbReference type="Pfam" id="PF22848">
    <property type="entry name" value="ASD1_dom"/>
    <property type="match status" value="1"/>
</dbReference>